<protein>
    <submittedName>
        <fullName evidence="3">TerD family protein</fullName>
    </submittedName>
</protein>
<dbReference type="CDD" id="cd06974">
    <property type="entry name" value="TerD_like"/>
    <property type="match status" value="1"/>
</dbReference>
<evidence type="ECO:0000313" key="3">
    <source>
        <dbReference type="EMBL" id="MDT0431614.1"/>
    </source>
</evidence>
<feature type="domain" description="TerD" evidence="2">
    <location>
        <begin position="1"/>
        <end position="170"/>
    </location>
</feature>
<dbReference type="Gene3D" id="2.60.60.30">
    <property type="entry name" value="sav2460 like domains"/>
    <property type="match status" value="1"/>
</dbReference>
<feature type="compositionally biased region" description="Pro residues" evidence="1">
    <location>
        <begin position="249"/>
        <end position="271"/>
    </location>
</feature>
<dbReference type="Proteomes" id="UP001183777">
    <property type="component" value="Unassembled WGS sequence"/>
</dbReference>
<sequence length="550" mass="57671">MAREFQRGHKAKISDLTAGTDLYVGVQIAAPGLAFDISCFGLDANEQLSDDRYFIFFNQPKSPEESIQLLGAQAGDTESFRVTLDRIPANIHKLSFTATIDGAGQMSQIGPGYIRVVAGGEEVVRYAFDGAEFTTERAVMLGDFYLKDVWRFAAVGQGFDGGLDALLRNFGGEVAEEEPPAPAQQAAPGFAPPGETSAPPAFGVPAAPQAPQPAPVFGAPPAPPAPAPPAPAPQHQPVHAAPTIVAPLAPQPPHAPTAPQPAQAPMPPQAPMAPQAAAPYGQSPQPPQFGQAPGHIPGQGAPPPAPPFGQHPPAPFGQRPPVPQGGVPQTGGGLQAALQPYKEAATGQRWTSQNQQLMRADLTLGDMPVLARQGSMVMYQGKVDFGYKGAGFAGRVVGNATGQEMQLMRCTGRGQVFFAEDGSHLHPIELQGDGICVSAENVLAFDESLQYEVRRIEGHGIPGGALFTMQFQGTGTVVVKTHGVPVVLPVTPTTFADCNAVVAWSSASQVIVSSQVRLRRNAYPGHSGETVNLQFRGAPGNFVVVQPYEV</sequence>
<feature type="compositionally biased region" description="Pro residues" evidence="1">
    <location>
        <begin position="300"/>
        <end position="323"/>
    </location>
</feature>
<feature type="compositionally biased region" description="Pro residues" evidence="1">
    <location>
        <begin position="208"/>
        <end position="234"/>
    </location>
</feature>
<comment type="caution">
    <text evidence="3">The sequence shown here is derived from an EMBL/GenBank/DDBJ whole genome shotgun (WGS) entry which is preliminary data.</text>
</comment>
<accession>A0ABU2RUL4</accession>
<feature type="compositionally biased region" description="Low complexity" evidence="1">
    <location>
        <begin position="290"/>
        <end position="299"/>
    </location>
</feature>
<dbReference type="Pfam" id="PF01987">
    <property type="entry name" value="AIM24"/>
    <property type="match status" value="1"/>
</dbReference>
<dbReference type="InterPro" id="IPR036983">
    <property type="entry name" value="AIM24_sf"/>
</dbReference>
<dbReference type="PANTHER" id="PTHR32097">
    <property type="entry name" value="CAMP-BINDING PROTEIN 1-RELATED"/>
    <property type="match status" value="1"/>
</dbReference>
<feature type="compositionally biased region" description="Low complexity" evidence="1">
    <location>
        <begin position="183"/>
        <end position="207"/>
    </location>
</feature>
<dbReference type="InterPro" id="IPR002838">
    <property type="entry name" value="AIM24"/>
</dbReference>
<keyword evidence="4" id="KW-1185">Reference proteome</keyword>
<evidence type="ECO:0000259" key="2">
    <source>
        <dbReference type="Pfam" id="PF02342"/>
    </source>
</evidence>
<name>A0ABU2RUL4_9ACTN</name>
<feature type="compositionally biased region" description="Low complexity" evidence="1">
    <location>
        <begin position="235"/>
        <end position="248"/>
    </location>
</feature>
<gene>
    <name evidence="3" type="ORF">RM649_28755</name>
</gene>
<dbReference type="Gene3D" id="3.60.160.10">
    <property type="entry name" value="Mitochondrial biogenesis AIM24"/>
    <property type="match status" value="1"/>
</dbReference>
<dbReference type="PANTHER" id="PTHR32097:SF3">
    <property type="entry name" value="TELLURITE RESISTANCE PROTEIN"/>
    <property type="match status" value="1"/>
</dbReference>
<dbReference type="InterPro" id="IPR051324">
    <property type="entry name" value="Stress/Tellurium_Resist"/>
</dbReference>
<dbReference type="InterPro" id="IPR016031">
    <property type="entry name" value="Trp_RNA-bd_attenuator-like_dom"/>
</dbReference>
<evidence type="ECO:0000313" key="4">
    <source>
        <dbReference type="Proteomes" id="UP001183777"/>
    </source>
</evidence>
<dbReference type="SUPFAM" id="SSF51219">
    <property type="entry name" value="TRAP-like"/>
    <property type="match status" value="1"/>
</dbReference>
<dbReference type="EMBL" id="JAVREX010000016">
    <property type="protein sequence ID" value="MDT0431614.1"/>
    <property type="molecule type" value="Genomic_DNA"/>
</dbReference>
<dbReference type="Pfam" id="PF02342">
    <property type="entry name" value="TerD"/>
    <property type="match status" value="1"/>
</dbReference>
<dbReference type="InterPro" id="IPR003325">
    <property type="entry name" value="TerD"/>
</dbReference>
<reference evidence="4" key="1">
    <citation type="submission" date="2023-07" db="EMBL/GenBank/DDBJ databases">
        <title>30 novel species of actinomycetes from the DSMZ collection.</title>
        <authorList>
            <person name="Nouioui I."/>
        </authorList>
    </citation>
    <scope>NUCLEOTIDE SEQUENCE [LARGE SCALE GENOMIC DNA]</scope>
    <source>
        <strain evidence="4">DSM 41770</strain>
    </source>
</reference>
<feature type="region of interest" description="Disordered" evidence="1">
    <location>
        <begin position="175"/>
        <end position="334"/>
    </location>
</feature>
<proteinExistence type="predicted"/>
<evidence type="ECO:0000256" key="1">
    <source>
        <dbReference type="SAM" id="MobiDB-lite"/>
    </source>
</evidence>
<organism evidence="3 4">
    <name type="scientific">Streptomyces salyersiae</name>
    <dbReference type="NCBI Taxonomy" id="3075530"/>
    <lineage>
        <taxon>Bacteria</taxon>
        <taxon>Bacillati</taxon>
        <taxon>Actinomycetota</taxon>
        <taxon>Actinomycetes</taxon>
        <taxon>Kitasatosporales</taxon>
        <taxon>Streptomycetaceae</taxon>
        <taxon>Streptomyces</taxon>
    </lineage>
</organism>
<dbReference type="RefSeq" id="WP_311660760.1">
    <property type="nucleotide sequence ID" value="NZ_JAVREX010000016.1"/>
</dbReference>